<dbReference type="InterPro" id="IPR005742">
    <property type="entry name" value="TopoIV_A_Gneg"/>
</dbReference>
<dbReference type="Gene3D" id="2.120.10.90">
    <property type="entry name" value="DNA gyrase/topoisomerase IV, subunit A, C-terminal"/>
    <property type="match status" value="1"/>
</dbReference>
<dbReference type="GO" id="GO:0005737">
    <property type="term" value="C:cytoplasm"/>
    <property type="evidence" value="ECO:0007669"/>
    <property type="project" value="TreeGrafter"/>
</dbReference>
<dbReference type="Gene3D" id="1.10.268.10">
    <property type="entry name" value="Topoisomerase, domain 3"/>
    <property type="match status" value="1"/>
</dbReference>
<evidence type="ECO:0000313" key="10">
    <source>
        <dbReference type="EMBL" id="QNP40273.1"/>
    </source>
</evidence>
<dbReference type="InterPro" id="IPR050220">
    <property type="entry name" value="Type_II_DNA_Topoisomerases"/>
</dbReference>
<dbReference type="SUPFAM" id="SSF101904">
    <property type="entry name" value="GyrA/ParC C-terminal domain-like"/>
    <property type="match status" value="1"/>
</dbReference>
<reference evidence="10 11" key="1">
    <citation type="submission" date="2020-08" db="EMBL/GenBank/DDBJ databases">
        <title>Lysobacter sp. II4 sp. nov., isolated from soil.</title>
        <authorList>
            <person name="Woo C.Y."/>
            <person name="Kim J."/>
        </authorList>
    </citation>
    <scope>NUCLEOTIDE SEQUENCE [LARGE SCALE GENOMIC DNA]</scope>
    <source>
        <strain evidence="10 11">II4</strain>
    </source>
</reference>
<dbReference type="Proteomes" id="UP000516018">
    <property type="component" value="Chromosome"/>
</dbReference>
<sequence>MSDTVRPVFHGFEQIPLREYAERAYLDYSMYVVLDRALPFLGDGLKPVQRRIIYSMSELGLNAGAKPKKSARTVGDVIGKYHPHGDSACYEAMVLMAQPFSYRYPLIEGQGNFGSSDDPKSFAAMRYTESKLTPIAEVLLGELGQGTVDWDPNFDGTLEEPTWMPARLPHLLLNGTTGIAVGMATDVPPHNLNEVVSACVRLLDDPDATTRDLCEHILGPDYPTTAEIITPRADLISMYETGLGSVRARAVFEKDGANIVITALPYQASPSKVIEQIAAQMRAKKLPWLEDIRDESDHANPTRIVLVPRSNRVDVEQLMGHLFATTDLEKSFRVNFNVIGLDGRPQVKGLKAFLGEWLNFRTDTVTRRLKHRLDKVERRLHLLDGLLVAFLNLDEVIRIIRSEDEPRPVLMQRFDLSEEQTDYILETKLRQLARLEEMKIRGEQADLESERDRLIATLDSKAKLKKLIKDELLADAKKFGDARRSPLVARGAAQALSETELVASEPMTIVISEKGWVRAAKGHDVDAGALSYRDGDGLLAAAKGRSTQQVAFLDSTGRAYSTVAHTLPSARGNGEPLTGRFSPAPGASFQALATGDNDTRFVLASSHGYGFITRFENLTGRNKAGKAMLSLTPNARVLQPAQAAGEHDRVVAVTNVGHLLAFPVSELPELDKGKGNKIIDIPKAKLGTERVVAVAVVPQGGTLVVKSGARTMSLSFKDLDEYVGARATRGGLLPRGWQKVEGLDVQ</sequence>
<keyword evidence="5 7" id="KW-0472">Membrane</keyword>
<evidence type="ECO:0000256" key="1">
    <source>
        <dbReference type="ARBA" id="ARBA00000185"/>
    </source>
</evidence>
<comment type="catalytic activity">
    <reaction evidence="1 7 8">
        <text>ATP-dependent breakage, passage and rejoining of double-stranded DNA.</text>
        <dbReference type="EC" id="5.6.2.2"/>
    </reaction>
</comment>
<dbReference type="SUPFAM" id="SSF56719">
    <property type="entry name" value="Type II DNA topoisomerase"/>
    <property type="match status" value="1"/>
</dbReference>
<dbReference type="EMBL" id="CP060820">
    <property type="protein sequence ID" value="QNP40273.1"/>
    <property type="molecule type" value="Genomic_DNA"/>
</dbReference>
<comment type="subcellular location">
    <subcellularLocation>
        <location evidence="7">Cell membrane</location>
        <topology evidence="7">Peripheral membrane protein</topology>
    </subcellularLocation>
</comment>
<dbReference type="GO" id="GO:0005694">
    <property type="term" value="C:chromosome"/>
    <property type="evidence" value="ECO:0007669"/>
    <property type="project" value="InterPro"/>
</dbReference>
<dbReference type="InterPro" id="IPR013760">
    <property type="entry name" value="Topo_IIA-like_dom_sf"/>
</dbReference>
<dbReference type="NCBIfam" id="TIGR01062">
    <property type="entry name" value="parC_Gneg"/>
    <property type="match status" value="1"/>
</dbReference>
<dbReference type="GO" id="GO:0007059">
    <property type="term" value="P:chromosome segregation"/>
    <property type="evidence" value="ECO:0007669"/>
    <property type="project" value="UniProtKB-UniRule"/>
</dbReference>
<keyword evidence="3 7" id="KW-0799">Topoisomerase</keyword>
<protein>
    <recommendedName>
        <fullName evidence="7">DNA topoisomerase 4 subunit A</fullName>
        <ecNumber evidence="7">5.6.2.2</ecNumber>
    </recommendedName>
    <alternativeName>
        <fullName evidence="7">Topoisomerase IV subunit A</fullName>
    </alternativeName>
</protein>
<dbReference type="Gene3D" id="3.90.199.10">
    <property type="entry name" value="Topoisomerase II, domain 5"/>
    <property type="match status" value="1"/>
</dbReference>
<keyword evidence="11" id="KW-1185">Reference proteome</keyword>
<dbReference type="HAMAP" id="MF_00936">
    <property type="entry name" value="ParC_type1"/>
    <property type="match status" value="1"/>
</dbReference>
<dbReference type="Gene3D" id="3.30.1360.40">
    <property type="match status" value="1"/>
</dbReference>
<dbReference type="InterPro" id="IPR013757">
    <property type="entry name" value="Topo_IIA_A_a_sf"/>
</dbReference>
<keyword evidence="2 7" id="KW-1003">Cell membrane</keyword>
<dbReference type="NCBIfam" id="NF004044">
    <property type="entry name" value="PRK05561.1"/>
    <property type="match status" value="1"/>
</dbReference>
<feature type="site" description="Interaction with DNA" evidence="7">
    <location>
        <position position="84"/>
    </location>
</feature>
<evidence type="ECO:0000256" key="6">
    <source>
        <dbReference type="ARBA" id="ARBA00023235"/>
    </source>
</evidence>
<dbReference type="AlphaFoldDB" id="A0A7H0FW57"/>
<feature type="domain" description="Topo IIA-type catalytic" evidence="9">
    <location>
        <begin position="38"/>
        <end position="501"/>
    </location>
</feature>
<dbReference type="GO" id="GO:0009330">
    <property type="term" value="C:DNA topoisomerase type II (double strand cut, ATP-hydrolyzing) complex"/>
    <property type="evidence" value="ECO:0007669"/>
    <property type="project" value="TreeGrafter"/>
</dbReference>
<accession>A0A7H0FW57</accession>
<evidence type="ECO:0000256" key="4">
    <source>
        <dbReference type="ARBA" id="ARBA00023125"/>
    </source>
</evidence>
<proteinExistence type="inferred from homology"/>
<organism evidence="10 11">
    <name type="scientific">Agrilutibacter terrestris</name>
    <dbReference type="NCBI Taxonomy" id="2865112"/>
    <lineage>
        <taxon>Bacteria</taxon>
        <taxon>Pseudomonadati</taxon>
        <taxon>Pseudomonadota</taxon>
        <taxon>Gammaproteobacteria</taxon>
        <taxon>Lysobacterales</taxon>
        <taxon>Lysobacteraceae</taxon>
        <taxon>Agrilutibacter</taxon>
    </lineage>
</organism>
<feature type="site" description="Interaction with DNA" evidence="7">
    <location>
        <position position="46"/>
    </location>
</feature>
<evidence type="ECO:0000256" key="8">
    <source>
        <dbReference type="PROSITE-ProRule" id="PRU01384"/>
    </source>
</evidence>
<dbReference type="GO" id="GO:0019897">
    <property type="term" value="C:extrinsic component of plasma membrane"/>
    <property type="evidence" value="ECO:0007669"/>
    <property type="project" value="UniProtKB-UniRule"/>
</dbReference>
<evidence type="ECO:0000256" key="3">
    <source>
        <dbReference type="ARBA" id="ARBA00023029"/>
    </source>
</evidence>
<dbReference type="PANTHER" id="PTHR43493">
    <property type="entry name" value="DNA GYRASE/TOPOISOMERASE SUBUNIT A"/>
    <property type="match status" value="1"/>
</dbReference>
<feature type="site" description="Transition state stabilizer" evidence="7">
    <location>
        <position position="126"/>
    </location>
</feature>
<dbReference type="GO" id="GO:0003677">
    <property type="term" value="F:DNA binding"/>
    <property type="evidence" value="ECO:0007669"/>
    <property type="project" value="UniProtKB-UniRule"/>
</dbReference>
<dbReference type="Pfam" id="PF00521">
    <property type="entry name" value="DNA_topoisoIV"/>
    <property type="match status" value="1"/>
</dbReference>
<dbReference type="GO" id="GO:0003918">
    <property type="term" value="F:DNA topoisomerase type II (double strand cut, ATP-hydrolyzing) activity"/>
    <property type="evidence" value="ECO:0007669"/>
    <property type="project" value="UniProtKB-UniRule"/>
</dbReference>
<dbReference type="InterPro" id="IPR035516">
    <property type="entry name" value="Gyrase/topoIV_suA_C"/>
</dbReference>
<dbReference type="KEGG" id="lsx:H8B22_12365"/>
<dbReference type="PANTHER" id="PTHR43493:SF1">
    <property type="entry name" value="DNA TOPOISOMERASE 4 SUBUNIT A"/>
    <property type="match status" value="1"/>
</dbReference>
<feature type="site" description="Interaction with DNA" evidence="7">
    <location>
        <position position="82"/>
    </location>
</feature>
<comment type="subunit">
    <text evidence="7">Heterotetramer composed of ParC and ParE.</text>
</comment>
<dbReference type="FunFam" id="1.10.268.10:FF:000001">
    <property type="entry name" value="DNA gyrase subunit A"/>
    <property type="match status" value="1"/>
</dbReference>
<dbReference type="RefSeq" id="WP_187711715.1">
    <property type="nucleotide sequence ID" value="NZ_CP060820.1"/>
</dbReference>
<evidence type="ECO:0000256" key="2">
    <source>
        <dbReference type="ARBA" id="ARBA00022475"/>
    </source>
</evidence>
<dbReference type="SMART" id="SM00434">
    <property type="entry name" value="TOP4c"/>
    <property type="match status" value="1"/>
</dbReference>
<dbReference type="InterPro" id="IPR002205">
    <property type="entry name" value="Topo_IIA_dom_A"/>
</dbReference>
<dbReference type="CDD" id="cd00187">
    <property type="entry name" value="TOP4c"/>
    <property type="match status" value="1"/>
</dbReference>
<dbReference type="GO" id="GO:0005524">
    <property type="term" value="F:ATP binding"/>
    <property type="evidence" value="ECO:0007669"/>
    <property type="project" value="InterPro"/>
</dbReference>
<dbReference type="GO" id="GO:0006265">
    <property type="term" value="P:DNA topological change"/>
    <property type="evidence" value="ECO:0007669"/>
    <property type="project" value="UniProtKB-UniRule"/>
</dbReference>
<comment type="function">
    <text evidence="7">Topoisomerase IV is essential for chromosome segregation. It relaxes supercoiled DNA. Performs the decatenation events required during the replication of a circular DNA molecule.</text>
</comment>
<dbReference type="EC" id="5.6.2.2" evidence="7"/>
<evidence type="ECO:0000259" key="9">
    <source>
        <dbReference type="PROSITE" id="PS52040"/>
    </source>
</evidence>
<comment type="similarity">
    <text evidence="7">Belongs to the type II topoisomerase GyrA/ParC subunit family. ParC type 1 subfamily.</text>
</comment>
<evidence type="ECO:0000256" key="7">
    <source>
        <dbReference type="HAMAP-Rule" id="MF_00936"/>
    </source>
</evidence>
<gene>
    <name evidence="7 10" type="primary">parC</name>
    <name evidence="10" type="ORF">H8B22_12365</name>
</gene>
<evidence type="ECO:0000256" key="5">
    <source>
        <dbReference type="ARBA" id="ARBA00023136"/>
    </source>
</evidence>
<evidence type="ECO:0000313" key="11">
    <source>
        <dbReference type="Proteomes" id="UP000516018"/>
    </source>
</evidence>
<keyword evidence="6 7" id="KW-0413">Isomerase</keyword>
<feature type="active site" description="O-(5'-phospho-DNA)-tyrosine intermediate" evidence="7 8">
    <location>
        <position position="127"/>
    </location>
</feature>
<name>A0A7H0FW57_9GAMM</name>
<dbReference type="PROSITE" id="PS52040">
    <property type="entry name" value="TOPO_IIA"/>
    <property type="match status" value="1"/>
</dbReference>
<keyword evidence="4 7" id="KW-0238">DNA-binding</keyword>
<dbReference type="InterPro" id="IPR013758">
    <property type="entry name" value="Topo_IIA_A/C_ab"/>
</dbReference>